<reference evidence="3" key="1">
    <citation type="submission" date="2022-10" db="EMBL/GenBank/DDBJ databases">
        <title>Genome assembly of Pristionchus species.</title>
        <authorList>
            <person name="Yoshida K."/>
            <person name="Sommer R.J."/>
        </authorList>
    </citation>
    <scope>NUCLEOTIDE SEQUENCE [LARGE SCALE GENOMIC DNA]</scope>
    <source>
        <strain evidence="3">RS5460</strain>
    </source>
</reference>
<evidence type="ECO:0000313" key="2">
    <source>
        <dbReference type="EMBL" id="GMR33579.1"/>
    </source>
</evidence>
<feature type="transmembrane region" description="Helical" evidence="1">
    <location>
        <begin position="78"/>
        <end position="97"/>
    </location>
</feature>
<keyword evidence="1" id="KW-0812">Transmembrane</keyword>
<evidence type="ECO:0000313" key="3">
    <source>
        <dbReference type="Proteomes" id="UP001328107"/>
    </source>
</evidence>
<evidence type="ECO:0000256" key="1">
    <source>
        <dbReference type="SAM" id="Phobius"/>
    </source>
</evidence>
<keyword evidence="1" id="KW-1133">Transmembrane helix</keyword>
<dbReference type="AlphaFoldDB" id="A0AAN4Z596"/>
<protein>
    <submittedName>
        <fullName evidence="2">Uncharacterized protein</fullName>
    </submittedName>
</protein>
<accession>A0AAN4Z596</accession>
<sequence>MMLFGAAACLLPIPFLAMGFIAFRKKIIALAFFFSICSFFLLVLTCMFWSSVICLLLFDGNPSVFSGRQILNPEGLVYIPFCVVAIAYSLHVNLYFLEVFWRMHEALVMSRKRGFSHVFAPSNCFE</sequence>
<name>A0AAN4Z596_9BILA</name>
<dbReference type="EMBL" id="BTRK01000001">
    <property type="protein sequence ID" value="GMR33579.1"/>
    <property type="molecule type" value="Genomic_DNA"/>
</dbReference>
<comment type="caution">
    <text evidence="2">The sequence shown here is derived from an EMBL/GenBank/DDBJ whole genome shotgun (WGS) entry which is preliminary data.</text>
</comment>
<feature type="transmembrane region" description="Helical" evidence="1">
    <location>
        <begin position="29"/>
        <end position="58"/>
    </location>
</feature>
<gene>
    <name evidence="2" type="ORF">PMAYCL1PPCAC_03774</name>
</gene>
<organism evidence="2 3">
    <name type="scientific">Pristionchus mayeri</name>
    <dbReference type="NCBI Taxonomy" id="1317129"/>
    <lineage>
        <taxon>Eukaryota</taxon>
        <taxon>Metazoa</taxon>
        <taxon>Ecdysozoa</taxon>
        <taxon>Nematoda</taxon>
        <taxon>Chromadorea</taxon>
        <taxon>Rhabditida</taxon>
        <taxon>Rhabditina</taxon>
        <taxon>Diplogasteromorpha</taxon>
        <taxon>Diplogasteroidea</taxon>
        <taxon>Neodiplogasteridae</taxon>
        <taxon>Pristionchus</taxon>
    </lineage>
</organism>
<proteinExistence type="predicted"/>
<keyword evidence="1" id="KW-0472">Membrane</keyword>
<dbReference type="Proteomes" id="UP001328107">
    <property type="component" value="Unassembled WGS sequence"/>
</dbReference>
<keyword evidence="3" id="KW-1185">Reference proteome</keyword>